<proteinExistence type="predicted"/>
<evidence type="ECO:0000259" key="2">
    <source>
        <dbReference type="Pfam" id="PF23055"/>
    </source>
</evidence>
<evidence type="ECO:0000313" key="4">
    <source>
        <dbReference type="Proteomes" id="UP001286313"/>
    </source>
</evidence>
<name>A0AAE1L3V6_PETCI</name>
<gene>
    <name evidence="3" type="ORF">Pcinc_002130</name>
</gene>
<keyword evidence="4" id="KW-1185">Reference proteome</keyword>
<feature type="domain" description="DUF7041" evidence="2">
    <location>
        <begin position="25"/>
        <end position="102"/>
    </location>
</feature>
<feature type="compositionally biased region" description="Low complexity" evidence="1">
    <location>
        <begin position="285"/>
        <end position="308"/>
    </location>
</feature>
<feature type="compositionally biased region" description="Pro residues" evidence="1">
    <location>
        <begin position="273"/>
        <end position="284"/>
    </location>
</feature>
<accession>A0AAE1L3V6</accession>
<dbReference type="EMBL" id="JAWQEG010000143">
    <property type="protein sequence ID" value="KAK3894112.1"/>
    <property type="molecule type" value="Genomic_DNA"/>
</dbReference>
<organism evidence="3 4">
    <name type="scientific">Petrolisthes cinctipes</name>
    <name type="common">Flat porcelain crab</name>
    <dbReference type="NCBI Taxonomy" id="88211"/>
    <lineage>
        <taxon>Eukaryota</taxon>
        <taxon>Metazoa</taxon>
        <taxon>Ecdysozoa</taxon>
        <taxon>Arthropoda</taxon>
        <taxon>Crustacea</taxon>
        <taxon>Multicrustacea</taxon>
        <taxon>Malacostraca</taxon>
        <taxon>Eumalacostraca</taxon>
        <taxon>Eucarida</taxon>
        <taxon>Decapoda</taxon>
        <taxon>Pleocyemata</taxon>
        <taxon>Anomura</taxon>
        <taxon>Galatheoidea</taxon>
        <taxon>Porcellanidae</taxon>
        <taxon>Petrolisthes</taxon>
    </lineage>
</organism>
<feature type="region of interest" description="Disordered" evidence="1">
    <location>
        <begin position="1"/>
        <end position="25"/>
    </location>
</feature>
<feature type="region of interest" description="Disordered" evidence="1">
    <location>
        <begin position="270"/>
        <end position="318"/>
    </location>
</feature>
<evidence type="ECO:0000313" key="3">
    <source>
        <dbReference type="EMBL" id="KAK3894112.1"/>
    </source>
</evidence>
<reference evidence="3" key="1">
    <citation type="submission" date="2023-10" db="EMBL/GenBank/DDBJ databases">
        <title>Genome assemblies of two species of porcelain crab, Petrolisthes cinctipes and Petrolisthes manimaculis (Anomura: Porcellanidae).</title>
        <authorList>
            <person name="Angst P."/>
        </authorList>
    </citation>
    <scope>NUCLEOTIDE SEQUENCE</scope>
    <source>
        <strain evidence="3">PB745_01</strain>
        <tissue evidence="3">Gill</tissue>
    </source>
</reference>
<sequence>MANQGISTPPSSGENSTNSITIKPPQFSESSARGWFAVLEVKFKLKGITVSSTKFYNALSALPPNLVTNILSDVINNECFDDLEKTVIQSYEQTKPEIFEKLAQRTTMTGRPSLYLLELQSPARRVGIGDCQDLIRHKFLSSLPHTISPAVAAQTSLSLTQLCTLADELMPMHNNFCNFTQNKQVSRSSPERFQERLNTTTATPPYLITHPPPTSYTTPAHSLNLISQVHATLYLSHIHRRVPSHIPPTLSHLNPNLLFPHHVHLPLPHLTPFTPPPSPPPRSPSPTHTSPYPIHPTPTTFTPNSTNTYATRSYSYHL</sequence>
<protein>
    <recommendedName>
        <fullName evidence="2">DUF7041 domain-containing protein</fullName>
    </recommendedName>
</protein>
<dbReference type="Pfam" id="PF23055">
    <property type="entry name" value="DUF7041"/>
    <property type="match status" value="1"/>
</dbReference>
<comment type="caution">
    <text evidence="3">The sequence shown here is derived from an EMBL/GenBank/DDBJ whole genome shotgun (WGS) entry which is preliminary data.</text>
</comment>
<evidence type="ECO:0000256" key="1">
    <source>
        <dbReference type="SAM" id="MobiDB-lite"/>
    </source>
</evidence>
<dbReference type="Proteomes" id="UP001286313">
    <property type="component" value="Unassembled WGS sequence"/>
</dbReference>
<dbReference type="InterPro" id="IPR055469">
    <property type="entry name" value="DUF7041"/>
</dbReference>
<feature type="compositionally biased region" description="Polar residues" evidence="1">
    <location>
        <begin position="309"/>
        <end position="318"/>
    </location>
</feature>
<dbReference type="AlphaFoldDB" id="A0AAE1L3V6"/>